<dbReference type="Gene3D" id="1.20.5.1200">
    <property type="entry name" value="Alpha-tocopherol transfer"/>
    <property type="match status" value="1"/>
</dbReference>
<evidence type="ECO:0000313" key="2">
    <source>
        <dbReference type="EMBL" id="JAB55419.1"/>
    </source>
</evidence>
<dbReference type="PANTHER" id="PTHR10174">
    <property type="entry name" value="ALPHA-TOCOPHEROL TRANSFER PROTEIN-RELATED"/>
    <property type="match status" value="1"/>
</dbReference>
<dbReference type="SMART" id="SM00516">
    <property type="entry name" value="SEC14"/>
    <property type="match status" value="1"/>
</dbReference>
<dbReference type="GO" id="GO:0016020">
    <property type="term" value="C:membrane"/>
    <property type="evidence" value="ECO:0007669"/>
    <property type="project" value="TreeGrafter"/>
</dbReference>
<sequence length="271" mass="32049">MSYEFGFDLEKLLIAENITKHELNLIRNPPIESVPLSISDKQLICFYLACDRDIDYSRKTIKIYYEFRRKETRIFSNLDVCCEEAKIFFQNHLYYISKSSENEGLCFFTIKSSKISVFNIEFLMKYSNILYEIFLHRNGPAKHYTLIIDLKFFTVKHLAKLNVSMLRKLFRYIQEAIPAKIKIFHFVNQPWFIQKGISIIQPLMKAELFELFQFHTDGSNLNLIGFPSAVLPSDYGGKLKSLEELHIANIQGMETYQNYFEAEEKQRFDFD</sequence>
<organism evidence="2">
    <name type="scientific">Corethrella appendiculata</name>
    <dbReference type="NCBI Taxonomy" id="1370023"/>
    <lineage>
        <taxon>Eukaryota</taxon>
        <taxon>Metazoa</taxon>
        <taxon>Ecdysozoa</taxon>
        <taxon>Arthropoda</taxon>
        <taxon>Hexapoda</taxon>
        <taxon>Insecta</taxon>
        <taxon>Pterygota</taxon>
        <taxon>Neoptera</taxon>
        <taxon>Endopterygota</taxon>
        <taxon>Diptera</taxon>
        <taxon>Nematocera</taxon>
        <taxon>Culicoidea</taxon>
        <taxon>Chaoboridae</taxon>
        <taxon>Corethrella</taxon>
    </lineage>
</organism>
<accession>U5EQ16</accession>
<dbReference type="AlphaFoldDB" id="U5EQ16"/>
<dbReference type="Pfam" id="PF00650">
    <property type="entry name" value="CRAL_TRIO"/>
    <property type="match status" value="1"/>
</dbReference>
<dbReference type="InterPro" id="IPR001251">
    <property type="entry name" value="CRAL-TRIO_dom"/>
</dbReference>
<dbReference type="CDD" id="cd00170">
    <property type="entry name" value="SEC14"/>
    <property type="match status" value="1"/>
</dbReference>
<dbReference type="SUPFAM" id="SSF52087">
    <property type="entry name" value="CRAL/TRIO domain"/>
    <property type="match status" value="1"/>
</dbReference>
<dbReference type="Gene3D" id="3.40.525.10">
    <property type="entry name" value="CRAL-TRIO lipid binding domain"/>
    <property type="match status" value="1"/>
</dbReference>
<reference evidence="2" key="1">
    <citation type="journal article" date="2014" name="Insect Biochem. Mol. Biol.">
        <title>An insight into the sialome of the frog biting fly, Corethrella appendiculata.</title>
        <authorList>
            <person name="Ribeiro J.M.C."/>
            <person name="Chagas A.C."/>
            <person name="Pham V.M."/>
            <person name="Lounibos L.P."/>
            <person name="Calvo E."/>
        </authorList>
    </citation>
    <scope>NUCLEOTIDE SEQUENCE</scope>
    <source>
        <tissue evidence="2">Salivary glands</tissue>
    </source>
</reference>
<dbReference type="InterPro" id="IPR036865">
    <property type="entry name" value="CRAL-TRIO_dom_sf"/>
</dbReference>
<proteinExistence type="evidence at transcript level"/>
<feature type="domain" description="CRAL-TRIO" evidence="1">
    <location>
        <begin position="83"/>
        <end position="243"/>
    </location>
</feature>
<dbReference type="PROSITE" id="PS50191">
    <property type="entry name" value="CRAL_TRIO"/>
    <property type="match status" value="1"/>
</dbReference>
<dbReference type="PRINTS" id="PR00180">
    <property type="entry name" value="CRETINALDHBP"/>
</dbReference>
<evidence type="ECO:0000259" key="1">
    <source>
        <dbReference type="PROSITE" id="PS50191"/>
    </source>
</evidence>
<dbReference type="EMBL" id="GANO01004452">
    <property type="protein sequence ID" value="JAB55419.1"/>
    <property type="molecule type" value="mRNA"/>
</dbReference>
<name>U5EQ16_9DIPT</name>
<dbReference type="PANTHER" id="PTHR10174:SF213">
    <property type="entry name" value="CRAL-TRIO DOMAIN-CONTAINING PROTEIN"/>
    <property type="match status" value="1"/>
</dbReference>
<protein>
    <submittedName>
        <fullName evidence="2">Putative intracellular</fullName>
    </submittedName>
</protein>
<dbReference type="GO" id="GO:1902936">
    <property type="term" value="F:phosphatidylinositol bisphosphate binding"/>
    <property type="evidence" value="ECO:0007669"/>
    <property type="project" value="TreeGrafter"/>
</dbReference>